<dbReference type="Pfam" id="PF00486">
    <property type="entry name" value="Trans_reg_C"/>
    <property type="match status" value="1"/>
</dbReference>
<name>A0A7Z2VLM7_9BACL</name>
<dbReference type="SUPFAM" id="SSF52172">
    <property type="entry name" value="CheY-like"/>
    <property type="match status" value="1"/>
</dbReference>
<evidence type="ECO:0000256" key="3">
    <source>
        <dbReference type="ARBA" id="ARBA00023015"/>
    </source>
</evidence>
<dbReference type="Gene3D" id="1.10.10.10">
    <property type="entry name" value="Winged helix-like DNA-binding domain superfamily/Winged helix DNA-binding domain"/>
    <property type="match status" value="1"/>
</dbReference>
<dbReference type="SUPFAM" id="SSF46894">
    <property type="entry name" value="C-terminal effector domain of the bipartite response regulators"/>
    <property type="match status" value="1"/>
</dbReference>
<dbReference type="InterPro" id="IPR001867">
    <property type="entry name" value="OmpR/PhoB-type_DNA-bd"/>
</dbReference>
<dbReference type="PANTHER" id="PTHR48111">
    <property type="entry name" value="REGULATOR OF RPOS"/>
    <property type="match status" value="1"/>
</dbReference>
<evidence type="ECO:0000259" key="9">
    <source>
        <dbReference type="PROSITE" id="PS51755"/>
    </source>
</evidence>
<keyword evidence="11" id="KW-1185">Reference proteome</keyword>
<dbReference type="CDD" id="cd17574">
    <property type="entry name" value="REC_OmpR"/>
    <property type="match status" value="1"/>
</dbReference>
<protein>
    <submittedName>
        <fullName evidence="10">Response regulator transcription factor</fullName>
    </submittedName>
</protein>
<dbReference type="GO" id="GO:0000976">
    <property type="term" value="F:transcription cis-regulatory region binding"/>
    <property type="evidence" value="ECO:0007669"/>
    <property type="project" value="TreeGrafter"/>
</dbReference>
<dbReference type="InterPro" id="IPR011006">
    <property type="entry name" value="CheY-like_superfamily"/>
</dbReference>
<keyword evidence="3" id="KW-0805">Transcription regulation</keyword>
<dbReference type="InterPro" id="IPR001789">
    <property type="entry name" value="Sig_transdc_resp-reg_receiver"/>
</dbReference>
<dbReference type="AlphaFoldDB" id="A0A7Z2VLM7"/>
<feature type="domain" description="Response regulatory" evidence="8">
    <location>
        <begin position="2"/>
        <end position="116"/>
    </location>
</feature>
<dbReference type="GO" id="GO:0000156">
    <property type="term" value="F:phosphorelay response regulator activity"/>
    <property type="evidence" value="ECO:0007669"/>
    <property type="project" value="TreeGrafter"/>
</dbReference>
<dbReference type="Proteomes" id="UP000502248">
    <property type="component" value="Chromosome"/>
</dbReference>
<evidence type="ECO:0000256" key="2">
    <source>
        <dbReference type="ARBA" id="ARBA00023012"/>
    </source>
</evidence>
<dbReference type="FunFam" id="3.40.50.2300:FF:000001">
    <property type="entry name" value="DNA-binding response regulator PhoB"/>
    <property type="match status" value="1"/>
</dbReference>
<dbReference type="PROSITE" id="PS51755">
    <property type="entry name" value="OMPR_PHOB"/>
    <property type="match status" value="1"/>
</dbReference>
<dbReference type="SMART" id="SM00448">
    <property type="entry name" value="REC"/>
    <property type="match status" value="1"/>
</dbReference>
<feature type="modified residue" description="4-aspartylphosphate" evidence="6">
    <location>
        <position position="51"/>
    </location>
</feature>
<dbReference type="Gene3D" id="3.40.50.2300">
    <property type="match status" value="1"/>
</dbReference>
<dbReference type="RefSeq" id="WP_169281831.1">
    <property type="nucleotide sequence ID" value="NZ_CP051680.1"/>
</dbReference>
<dbReference type="EMBL" id="CP051680">
    <property type="protein sequence ID" value="QJD85571.1"/>
    <property type="molecule type" value="Genomic_DNA"/>
</dbReference>
<gene>
    <name evidence="10" type="ORF">HH215_21900</name>
</gene>
<dbReference type="InterPro" id="IPR016032">
    <property type="entry name" value="Sig_transdc_resp-reg_C-effctor"/>
</dbReference>
<sequence>MNIIIADDEPFMLKIVQAYLEKESFTTYPARDGEEALHLFYTNKINLAILDWMMPKQSGIQVCKEIKKQSKTTKVLLLTAKGETEDELIALQSGADEYISKPFDPRILILRVRKLLRIDSRITIGDLQIDMDGQRIFRNNQDIQATNTEFHLMKYLIENRGVIITRKALLDHVWGFDYLGEERTVDTHIRRLRAKIGEHVITTHRGMGYSLDEPHE</sequence>
<dbReference type="Pfam" id="PF00072">
    <property type="entry name" value="Response_reg"/>
    <property type="match status" value="1"/>
</dbReference>
<evidence type="ECO:0000259" key="8">
    <source>
        <dbReference type="PROSITE" id="PS50110"/>
    </source>
</evidence>
<accession>A0A7Z2VLM7</accession>
<evidence type="ECO:0000313" key="10">
    <source>
        <dbReference type="EMBL" id="QJD85571.1"/>
    </source>
</evidence>
<keyword evidence="4 7" id="KW-0238">DNA-binding</keyword>
<feature type="DNA-binding region" description="OmpR/PhoB-type" evidence="7">
    <location>
        <begin position="119"/>
        <end position="213"/>
    </location>
</feature>
<dbReference type="PROSITE" id="PS50110">
    <property type="entry name" value="RESPONSE_REGULATORY"/>
    <property type="match status" value="1"/>
</dbReference>
<keyword evidence="1 6" id="KW-0597">Phosphoprotein</keyword>
<evidence type="ECO:0000313" key="11">
    <source>
        <dbReference type="Proteomes" id="UP000502248"/>
    </source>
</evidence>
<dbReference type="InterPro" id="IPR036388">
    <property type="entry name" value="WH-like_DNA-bd_sf"/>
</dbReference>
<reference evidence="10 11" key="1">
    <citation type="submission" date="2020-04" db="EMBL/GenBank/DDBJ databases">
        <title>Genome sequencing of novel species.</title>
        <authorList>
            <person name="Heo J."/>
            <person name="Kim S.-J."/>
            <person name="Kim J.-S."/>
            <person name="Hong S.-B."/>
            <person name="Kwon S.-W."/>
        </authorList>
    </citation>
    <scope>NUCLEOTIDE SEQUENCE [LARGE SCALE GENOMIC DNA]</scope>
    <source>
        <strain evidence="10 11">MFER-1</strain>
    </source>
</reference>
<keyword evidence="2" id="KW-0902">Two-component regulatory system</keyword>
<dbReference type="GO" id="GO:0005829">
    <property type="term" value="C:cytosol"/>
    <property type="evidence" value="ECO:0007669"/>
    <property type="project" value="TreeGrafter"/>
</dbReference>
<dbReference type="GO" id="GO:0006355">
    <property type="term" value="P:regulation of DNA-templated transcription"/>
    <property type="evidence" value="ECO:0007669"/>
    <property type="project" value="InterPro"/>
</dbReference>
<dbReference type="CDD" id="cd00383">
    <property type="entry name" value="trans_reg_C"/>
    <property type="match status" value="1"/>
</dbReference>
<evidence type="ECO:0000256" key="6">
    <source>
        <dbReference type="PROSITE-ProRule" id="PRU00169"/>
    </source>
</evidence>
<evidence type="ECO:0000256" key="4">
    <source>
        <dbReference type="ARBA" id="ARBA00023125"/>
    </source>
</evidence>
<dbReference type="GO" id="GO:0032993">
    <property type="term" value="C:protein-DNA complex"/>
    <property type="evidence" value="ECO:0007669"/>
    <property type="project" value="TreeGrafter"/>
</dbReference>
<organism evidence="10 11">
    <name type="scientific">Cohnella herbarum</name>
    <dbReference type="NCBI Taxonomy" id="2728023"/>
    <lineage>
        <taxon>Bacteria</taxon>
        <taxon>Bacillati</taxon>
        <taxon>Bacillota</taxon>
        <taxon>Bacilli</taxon>
        <taxon>Bacillales</taxon>
        <taxon>Paenibacillaceae</taxon>
        <taxon>Cohnella</taxon>
    </lineage>
</organism>
<dbReference type="PANTHER" id="PTHR48111:SF73">
    <property type="entry name" value="ALKALINE PHOSPHATASE SYNTHESIS TRANSCRIPTIONAL REGULATORY PROTEIN PHOP"/>
    <property type="match status" value="1"/>
</dbReference>
<proteinExistence type="predicted"/>
<feature type="domain" description="OmpR/PhoB-type" evidence="9">
    <location>
        <begin position="119"/>
        <end position="213"/>
    </location>
</feature>
<evidence type="ECO:0000256" key="5">
    <source>
        <dbReference type="ARBA" id="ARBA00023163"/>
    </source>
</evidence>
<evidence type="ECO:0000256" key="1">
    <source>
        <dbReference type="ARBA" id="ARBA00022553"/>
    </source>
</evidence>
<dbReference type="SMART" id="SM00862">
    <property type="entry name" value="Trans_reg_C"/>
    <property type="match status" value="1"/>
</dbReference>
<keyword evidence="5" id="KW-0804">Transcription</keyword>
<dbReference type="InterPro" id="IPR039420">
    <property type="entry name" value="WalR-like"/>
</dbReference>
<dbReference type="KEGG" id="cheb:HH215_21900"/>
<evidence type="ECO:0000256" key="7">
    <source>
        <dbReference type="PROSITE-ProRule" id="PRU01091"/>
    </source>
</evidence>